<keyword evidence="2" id="KW-0472">Membrane</keyword>
<keyword evidence="2" id="KW-1133">Transmembrane helix</keyword>
<dbReference type="AlphaFoldDB" id="A0A6C0B909"/>
<protein>
    <submittedName>
        <fullName evidence="3">Uncharacterized protein</fullName>
    </submittedName>
</protein>
<dbReference type="EMBL" id="MN739094">
    <property type="protein sequence ID" value="QHS88191.1"/>
    <property type="molecule type" value="Genomic_DNA"/>
</dbReference>
<feature type="transmembrane region" description="Helical" evidence="2">
    <location>
        <begin position="166"/>
        <end position="185"/>
    </location>
</feature>
<feature type="coiled-coil region" evidence="1">
    <location>
        <begin position="84"/>
        <end position="111"/>
    </location>
</feature>
<keyword evidence="2" id="KW-0812">Transmembrane</keyword>
<name>A0A6C0B909_9ZZZZ</name>
<organism evidence="3">
    <name type="scientific">viral metagenome</name>
    <dbReference type="NCBI Taxonomy" id="1070528"/>
    <lineage>
        <taxon>unclassified sequences</taxon>
        <taxon>metagenomes</taxon>
        <taxon>organismal metagenomes</taxon>
    </lineage>
</organism>
<accession>A0A6C0B909</accession>
<proteinExistence type="predicted"/>
<evidence type="ECO:0000256" key="2">
    <source>
        <dbReference type="SAM" id="Phobius"/>
    </source>
</evidence>
<feature type="transmembrane region" description="Helical" evidence="2">
    <location>
        <begin position="137"/>
        <end position="154"/>
    </location>
</feature>
<evidence type="ECO:0000256" key="1">
    <source>
        <dbReference type="SAM" id="Coils"/>
    </source>
</evidence>
<keyword evidence="1" id="KW-0175">Coiled coil</keyword>
<reference evidence="3" key="1">
    <citation type="journal article" date="2020" name="Nature">
        <title>Giant virus diversity and host interactions through global metagenomics.</title>
        <authorList>
            <person name="Schulz F."/>
            <person name="Roux S."/>
            <person name="Paez-Espino D."/>
            <person name="Jungbluth S."/>
            <person name="Walsh D.A."/>
            <person name="Denef V.J."/>
            <person name="McMahon K.D."/>
            <person name="Konstantinidis K.T."/>
            <person name="Eloe-Fadrosh E.A."/>
            <person name="Kyrpides N.C."/>
            <person name="Woyke T."/>
        </authorList>
    </citation>
    <scope>NUCLEOTIDE SEQUENCE</scope>
    <source>
        <strain evidence="3">GVMAG-M-3300010158-55</strain>
    </source>
</reference>
<sequence length="378" mass="42358">MDIEKMYNDTEQKIKQLTNLEENTYIQQIFKEDKLYYMQLSEVIQAYPFYKMNDKDSSYTSKLSILNGHSKNIQSLQLSIEDKIKRFESYLQQSNKEIKNLKQMSSNLEKNGDIEELDLTSQRLLNDYINIYATQRWMLWIKVMIVAFLSYVLFSDAMNHPELRIYILLWAICIILLYVISYFRYKWSTSTTLPTSATSAPVNPMTTPDSSMSMKCSDTTYGCCSDGITVSDKNKLNCGCAKSTYGCCPDGSNKNEDGSCIPSSLLTEPIPCNRSQYGCCPDNTTISNANASNCGNKSSQPPLCSRTQYGCCPDGNTISNVDRSNCVGSCARSEFGCCPNGVTISNKDRSNCNVPICTSTKYGCCPNGNPRNKIGSNC</sequence>
<evidence type="ECO:0000313" key="3">
    <source>
        <dbReference type="EMBL" id="QHS88191.1"/>
    </source>
</evidence>